<dbReference type="PANTHER" id="PTHR48051">
    <property type="match status" value="1"/>
</dbReference>
<dbReference type="InterPro" id="IPR050216">
    <property type="entry name" value="LRR_domain-containing"/>
</dbReference>
<dbReference type="SUPFAM" id="SSF52058">
    <property type="entry name" value="L domain-like"/>
    <property type="match status" value="1"/>
</dbReference>
<dbReference type="Gene3D" id="3.80.10.10">
    <property type="entry name" value="Ribonuclease Inhibitor"/>
    <property type="match status" value="1"/>
</dbReference>
<evidence type="ECO:0000313" key="4">
    <source>
        <dbReference type="Proteomes" id="UP000007014"/>
    </source>
</evidence>
<name>M1VF49_CYAM1</name>
<reference evidence="3 4" key="1">
    <citation type="journal article" date="2004" name="Nature">
        <title>Genome sequence of the ultrasmall unicellular red alga Cyanidioschyzon merolae 10D.</title>
        <authorList>
            <person name="Matsuzaki M."/>
            <person name="Misumi O."/>
            <person name="Shin-i T."/>
            <person name="Maruyama S."/>
            <person name="Takahara M."/>
            <person name="Miyagishima S."/>
            <person name="Mori T."/>
            <person name="Nishida K."/>
            <person name="Yagisawa F."/>
            <person name="Nishida K."/>
            <person name="Yoshida Y."/>
            <person name="Nishimura Y."/>
            <person name="Nakao S."/>
            <person name="Kobayashi T."/>
            <person name="Momoyama Y."/>
            <person name="Higashiyama T."/>
            <person name="Minoda A."/>
            <person name="Sano M."/>
            <person name="Nomoto H."/>
            <person name="Oishi K."/>
            <person name="Hayashi H."/>
            <person name="Ohta F."/>
            <person name="Nishizaka S."/>
            <person name="Haga S."/>
            <person name="Miura S."/>
            <person name="Morishita T."/>
            <person name="Kabeya Y."/>
            <person name="Terasawa K."/>
            <person name="Suzuki Y."/>
            <person name="Ishii Y."/>
            <person name="Asakawa S."/>
            <person name="Takano H."/>
            <person name="Ohta N."/>
            <person name="Kuroiwa H."/>
            <person name="Tanaka K."/>
            <person name="Shimizu N."/>
            <person name="Sugano S."/>
            <person name="Sato N."/>
            <person name="Nozaki H."/>
            <person name="Ogasawara N."/>
            <person name="Kohara Y."/>
            <person name="Kuroiwa T."/>
        </authorList>
    </citation>
    <scope>NUCLEOTIDE SEQUENCE [LARGE SCALE GENOMIC DNA]</scope>
    <source>
        <strain evidence="3 4">10D</strain>
    </source>
</reference>
<dbReference type="GO" id="GO:0005737">
    <property type="term" value="C:cytoplasm"/>
    <property type="evidence" value="ECO:0007669"/>
    <property type="project" value="TreeGrafter"/>
</dbReference>
<reference evidence="3 4" key="2">
    <citation type="journal article" date="2007" name="BMC Biol.">
        <title>A 100%-complete sequence reveals unusually simple genomic features in the hot-spring red alga Cyanidioschyzon merolae.</title>
        <authorList>
            <person name="Nozaki H."/>
            <person name="Takano H."/>
            <person name="Misumi O."/>
            <person name="Terasawa K."/>
            <person name="Matsuzaki M."/>
            <person name="Maruyama S."/>
            <person name="Nishida K."/>
            <person name="Yagisawa F."/>
            <person name="Yoshida Y."/>
            <person name="Fujiwara T."/>
            <person name="Takio S."/>
            <person name="Tamura K."/>
            <person name="Chung S.J."/>
            <person name="Nakamura S."/>
            <person name="Kuroiwa H."/>
            <person name="Tanaka K."/>
            <person name="Sato N."/>
            <person name="Kuroiwa T."/>
        </authorList>
    </citation>
    <scope>NUCLEOTIDE SEQUENCE [LARGE SCALE GENOMIC DNA]</scope>
    <source>
        <strain evidence="3 4">10D</strain>
    </source>
</reference>
<proteinExistence type="predicted"/>
<dbReference type="InterPro" id="IPR032675">
    <property type="entry name" value="LRR_dom_sf"/>
</dbReference>
<keyword evidence="4" id="KW-1185">Reference proteome</keyword>
<keyword evidence="1" id="KW-0433">Leucine-rich repeat</keyword>
<dbReference type="Gramene" id="CMD073CT">
    <property type="protein sequence ID" value="CMD073CT"/>
    <property type="gene ID" value="CMD073C"/>
</dbReference>
<evidence type="ECO:0000256" key="2">
    <source>
        <dbReference type="ARBA" id="ARBA00022737"/>
    </source>
</evidence>
<keyword evidence="2" id="KW-0677">Repeat</keyword>
<dbReference type="OrthoDB" id="5458at2759"/>
<dbReference type="EMBL" id="AP006486">
    <property type="protein sequence ID" value="BAM79153.1"/>
    <property type="molecule type" value="Genomic_DNA"/>
</dbReference>
<dbReference type="KEGG" id="cme:CYME_CMD073C"/>
<dbReference type="RefSeq" id="XP_005535439.1">
    <property type="nucleotide sequence ID" value="XM_005535382.1"/>
</dbReference>
<organism evidence="3 4">
    <name type="scientific">Cyanidioschyzon merolae (strain NIES-3377 / 10D)</name>
    <name type="common">Unicellular red alga</name>
    <dbReference type="NCBI Taxonomy" id="280699"/>
    <lineage>
        <taxon>Eukaryota</taxon>
        <taxon>Rhodophyta</taxon>
        <taxon>Bangiophyceae</taxon>
        <taxon>Cyanidiales</taxon>
        <taxon>Cyanidiaceae</taxon>
        <taxon>Cyanidioschyzon</taxon>
    </lineage>
</organism>
<evidence type="ECO:0000256" key="1">
    <source>
        <dbReference type="ARBA" id="ARBA00022614"/>
    </source>
</evidence>
<sequence length="119" mass="13049">MHLDVHGNALKTMPPATGCCTALLTLNLGRNQLRTLPSELAMCSDLRSLQVYENDLQLPLPEAFQTAYLHLGNLNWRGNPAFAHVPAVVERQGLRALLTYFTRPLAASASHRVTDAGRS</sequence>
<dbReference type="PANTHER" id="PTHR48051:SF1">
    <property type="entry name" value="RAS SUPPRESSOR PROTEIN 1"/>
    <property type="match status" value="1"/>
</dbReference>
<protein>
    <submittedName>
        <fullName evidence="3">Uncharacterized protein</fullName>
    </submittedName>
</protein>
<evidence type="ECO:0000313" key="3">
    <source>
        <dbReference type="EMBL" id="BAM79153.1"/>
    </source>
</evidence>
<dbReference type="Proteomes" id="UP000007014">
    <property type="component" value="Chromosome 4"/>
</dbReference>
<dbReference type="AlphaFoldDB" id="M1VF49"/>
<dbReference type="HOGENOM" id="CLU_2064833_0_0_1"/>
<dbReference type="GeneID" id="16992625"/>
<gene>
    <name evidence="3" type="ORF">CYME_CMD073C</name>
</gene>
<accession>M1VF49</accession>